<dbReference type="Gene3D" id="1.10.10.10">
    <property type="entry name" value="Winged helix-like DNA-binding domain superfamily/Winged helix DNA-binding domain"/>
    <property type="match status" value="1"/>
</dbReference>
<organism evidence="2 3">
    <name type="scientific">Deinococcus phoenicis</name>
    <dbReference type="NCBI Taxonomy" id="1476583"/>
    <lineage>
        <taxon>Bacteria</taxon>
        <taxon>Thermotogati</taxon>
        <taxon>Deinococcota</taxon>
        <taxon>Deinococci</taxon>
        <taxon>Deinococcales</taxon>
        <taxon>Deinococcaceae</taxon>
        <taxon>Deinococcus</taxon>
    </lineage>
</organism>
<evidence type="ECO:0000313" key="2">
    <source>
        <dbReference type="EMBL" id="EYB69469.1"/>
    </source>
</evidence>
<dbReference type="PANTHER" id="PTHR33221:SF4">
    <property type="entry name" value="HTH-TYPE TRANSCRIPTIONAL REPRESSOR NSRR"/>
    <property type="match status" value="1"/>
</dbReference>
<dbReference type="SUPFAM" id="SSF46785">
    <property type="entry name" value="Winged helix' DNA-binding domain"/>
    <property type="match status" value="1"/>
</dbReference>
<dbReference type="EMBL" id="JHAC01000005">
    <property type="protein sequence ID" value="EYB69469.1"/>
    <property type="molecule type" value="Genomic_DNA"/>
</dbReference>
<dbReference type="GO" id="GO:0005829">
    <property type="term" value="C:cytosol"/>
    <property type="evidence" value="ECO:0007669"/>
    <property type="project" value="TreeGrafter"/>
</dbReference>
<dbReference type="PATRIC" id="fig|1476583.3.peg.369"/>
<protein>
    <recommendedName>
        <fullName evidence="4">BadM/Rrf2 family transcriptional regulator</fullName>
    </recommendedName>
</protein>
<dbReference type="GO" id="GO:0003700">
    <property type="term" value="F:DNA-binding transcription factor activity"/>
    <property type="evidence" value="ECO:0007669"/>
    <property type="project" value="TreeGrafter"/>
</dbReference>
<dbReference type="PANTHER" id="PTHR33221">
    <property type="entry name" value="WINGED HELIX-TURN-HELIX TRANSCRIPTIONAL REGULATOR, RRF2 FAMILY"/>
    <property type="match status" value="1"/>
</dbReference>
<dbReference type="NCBIfam" id="TIGR00738">
    <property type="entry name" value="rrf2_super"/>
    <property type="match status" value="1"/>
</dbReference>
<dbReference type="eggNOG" id="COG1959">
    <property type="taxonomic scope" value="Bacteria"/>
</dbReference>
<dbReference type="InterPro" id="IPR036390">
    <property type="entry name" value="WH_DNA-bd_sf"/>
</dbReference>
<reference evidence="2 3" key="1">
    <citation type="submission" date="2014-03" db="EMBL/GenBank/DDBJ databases">
        <title>Draft genome sequence of Deinococcus phoenicis 1P10ME.</title>
        <authorList>
            <person name="Stepanov V.G."/>
            <person name="Vaishampayan P."/>
            <person name="Venkateswaran K."/>
            <person name="Fox G.E."/>
        </authorList>
    </citation>
    <scope>NUCLEOTIDE SEQUENCE [LARGE SCALE GENOMIC DNA]</scope>
    <source>
        <strain evidence="2 3">1P10ME</strain>
    </source>
</reference>
<evidence type="ECO:0000256" key="1">
    <source>
        <dbReference type="ARBA" id="ARBA00023125"/>
    </source>
</evidence>
<dbReference type="Pfam" id="PF02082">
    <property type="entry name" value="Rrf2"/>
    <property type="match status" value="1"/>
</dbReference>
<accession>A0A016QUK4</accession>
<evidence type="ECO:0000313" key="3">
    <source>
        <dbReference type="Proteomes" id="UP000020492"/>
    </source>
</evidence>
<dbReference type="RefSeq" id="WP_034352935.1">
    <property type="nucleotide sequence ID" value="NZ_JHAC01000005.1"/>
</dbReference>
<gene>
    <name evidence="2" type="ORF">DEIPH_ctg005orf0023</name>
</gene>
<dbReference type="InterPro" id="IPR000944">
    <property type="entry name" value="Tscrpt_reg_Rrf2"/>
</dbReference>
<dbReference type="Proteomes" id="UP000020492">
    <property type="component" value="Unassembled WGS sequence"/>
</dbReference>
<name>A0A016QUK4_9DEIO</name>
<dbReference type="GO" id="GO:0003677">
    <property type="term" value="F:DNA binding"/>
    <property type="evidence" value="ECO:0007669"/>
    <property type="project" value="UniProtKB-KW"/>
</dbReference>
<evidence type="ECO:0008006" key="4">
    <source>
        <dbReference type="Google" id="ProtNLM"/>
    </source>
</evidence>
<dbReference type="AlphaFoldDB" id="A0A016QUK4"/>
<keyword evidence="1" id="KW-0238">DNA-binding</keyword>
<sequence length="140" mass="15309">MQLTRFTDVSLRVLMHLARLAPHEQATTQDIAARYNVPYNHLNKAVHHLSKAGWITSSRGRGGGIRLAVAPGELRIGEVVRSTEPPGDVVDCFSQTCPLRFACALKCALDEAHRAFYARLDEYTLADVAGNPGQALLELA</sequence>
<dbReference type="STRING" id="1476583.DEIPH_ctg005orf0023"/>
<keyword evidence="3" id="KW-1185">Reference proteome</keyword>
<proteinExistence type="predicted"/>
<dbReference type="PROSITE" id="PS51197">
    <property type="entry name" value="HTH_RRF2_2"/>
    <property type="match status" value="1"/>
</dbReference>
<dbReference type="OrthoDB" id="9795923at2"/>
<dbReference type="InterPro" id="IPR036388">
    <property type="entry name" value="WH-like_DNA-bd_sf"/>
</dbReference>
<comment type="caution">
    <text evidence="2">The sequence shown here is derived from an EMBL/GenBank/DDBJ whole genome shotgun (WGS) entry which is preliminary data.</text>
</comment>